<dbReference type="VEuPathDB" id="MicrosporidiaDB:CWI36_0753p0010"/>
<dbReference type="EMBL" id="PITI01000753">
    <property type="protein sequence ID" value="TBU04517.1"/>
    <property type="molecule type" value="Genomic_DNA"/>
</dbReference>
<dbReference type="AlphaFoldDB" id="A0A4Q9L9T9"/>
<reference evidence="1 2" key="1">
    <citation type="submission" date="2017-12" db="EMBL/GenBank/DDBJ databases">
        <authorList>
            <person name="Pombert J.-F."/>
            <person name="Haag K.L."/>
            <person name="Ebert D."/>
        </authorList>
    </citation>
    <scope>NUCLEOTIDE SEQUENCE [LARGE SCALE GENOMIC DNA]</scope>
    <source>
        <strain evidence="1">BE-OM-2</strain>
    </source>
</reference>
<evidence type="ECO:0000313" key="2">
    <source>
        <dbReference type="Proteomes" id="UP000291404"/>
    </source>
</evidence>
<protein>
    <submittedName>
        <fullName evidence="1">Uncharacterized protein</fullName>
    </submittedName>
</protein>
<proteinExistence type="predicted"/>
<organism evidence="1 2">
    <name type="scientific">Hamiltosporidium magnivora</name>
    <dbReference type="NCBI Taxonomy" id="148818"/>
    <lineage>
        <taxon>Eukaryota</taxon>
        <taxon>Fungi</taxon>
        <taxon>Fungi incertae sedis</taxon>
        <taxon>Microsporidia</taxon>
        <taxon>Dubosqiidae</taxon>
        <taxon>Hamiltosporidium</taxon>
    </lineage>
</organism>
<keyword evidence="2" id="KW-1185">Reference proteome</keyword>
<comment type="caution">
    <text evidence="1">The sequence shown here is derived from an EMBL/GenBank/DDBJ whole genome shotgun (WGS) entry which is preliminary data.</text>
</comment>
<name>A0A4Q9L9T9_9MICR</name>
<gene>
    <name evidence="1" type="ORF">CWI36_0753p0010</name>
</gene>
<accession>A0A4Q9L9T9</accession>
<sequence>MNEEFDLKSIKVLNIIYGSFTMKNEPKFLETLEFKSLNYITTDCGYMSLNNYKDFISFVGDISSLSAYEIIFDENRTIGNFYFGASLINNQILFYKFFNKMKASKIFKFFCRSTSECILFQLESAKIRMNLLDFDNLVFLLFPPCYDIMTLCLSLRNFMKICSSSDFLSRTLFKAFDYDNFCGLDALRVVKANIGAADKMLMKNLHIFSL</sequence>
<evidence type="ECO:0000313" key="1">
    <source>
        <dbReference type="EMBL" id="TBU04517.1"/>
    </source>
</evidence>
<dbReference type="Proteomes" id="UP000291404">
    <property type="component" value="Unassembled WGS sequence"/>
</dbReference>